<evidence type="ECO:0000313" key="9">
    <source>
        <dbReference type="WBParaSite" id="HCON_00057220-00001"/>
    </source>
</evidence>
<feature type="domain" description="Sushi" evidence="7">
    <location>
        <begin position="96"/>
        <end position="161"/>
    </location>
</feature>
<dbReference type="OrthoDB" id="6480633at2759"/>
<feature type="domain" description="Sushi" evidence="7">
    <location>
        <begin position="17"/>
        <end position="78"/>
    </location>
</feature>
<protein>
    <submittedName>
        <fullName evidence="9">Sushi, von Willebrand factor type A, EGF and pentraxin domain-containing protein 1</fullName>
    </submittedName>
</protein>
<dbReference type="SMART" id="SM00032">
    <property type="entry name" value="CCP"/>
    <property type="match status" value="4"/>
</dbReference>
<dbReference type="PROSITE" id="PS50923">
    <property type="entry name" value="SUSHI"/>
    <property type="match status" value="3"/>
</dbReference>
<evidence type="ECO:0000256" key="3">
    <source>
        <dbReference type="ARBA" id="ARBA00022729"/>
    </source>
</evidence>
<dbReference type="Pfam" id="PF00084">
    <property type="entry name" value="Sushi"/>
    <property type="match status" value="1"/>
</dbReference>
<keyword evidence="3 6" id="KW-0732">Signal</keyword>
<feature type="signal peptide" evidence="6">
    <location>
        <begin position="1"/>
        <end position="16"/>
    </location>
</feature>
<evidence type="ECO:0000256" key="4">
    <source>
        <dbReference type="ARBA" id="ARBA00023157"/>
    </source>
</evidence>
<dbReference type="CDD" id="cd00033">
    <property type="entry name" value="CCP"/>
    <property type="match status" value="1"/>
</dbReference>
<keyword evidence="8" id="KW-1185">Reference proteome</keyword>
<accession>A0A7I5E7Y4</accession>
<dbReference type="SUPFAM" id="SSF57535">
    <property type="entry name" value="Complement control module/SCR domain"/>
    <property type="match status" value="3"/>
</dbReference>
<feature type="domain" description="Sushi" evidence="7">
    <location>
        <begin position="172"/>
        <end position="235"/>
    </location>
</feature>
<dbReference type="InterPro" id="IPR035976">
    <property type="entry name" value="Sushi/SCR/CCP_sf"/>
</dbReference>
<evidence type="ECO:0000256" key="6">
    <source>
        <dbReference type="SAM" id="SignalP"/>
    </source>
</evidence>
<comment type="caution">
    <text evidence="5">Lacks conserved residue(s) required for the propagation of feature annotation.</text>
</comment>
<keyword evidence="2 5" id="KW-0768">Sushi</keyword>
<feature type="chain" id="PRO_5029448813" evidence="6">
    <location>
        <begin position="17"/>
        <end position="307"/>
    </location>
</feature>
<reference evidence="9" key="1">
    <citation type="submission" date="2020-12" db="UniProtKB">
        <authorList>
            <consortium name="WormBaseParasite"/>
        </authorList>
    </citation>
    <scope>IDENTIFICATION</scope>
    <source>
        <strain evidence="9">MHco3</strain>
    </source>
</reference>
<sequence>MQKVAILVVLVGVANGINCPPLTLVDGTLFYVPPSVEGGYAAGTIAQGMCNVGFHLEGTAATICKDGIWQPVLGVCKSNTAESTTLVIPTLPTLPTQCPPIIVAGGTATYDRTNRDDTDEWLKAEGSKVSITCERGFELDGASQSTCVKGVWEPPIGFCKLKICTNSSPVLNDCPSMPSPAGASLTYSNNSASAMTFPTGTLVVMNCTAGSAQGPAAASCSNGTWIPPTLGTCSSMAMNVTEKCPALAIPSGMVDYSDPDILKLQKDHETKVYLTCLPNTMPEGPISSYCHNGTWTPELGACYVHCL</sequence>
<comment type="subcellular location">
    <subcellularLocation>
        <location evidence="1">Virion</location>
    </subcellularLocation>
</comment>
<keyword evidence="4" id="KW-1015">Disulfide bond</keyword>
<dbReference type="AlphaFoldDB" id="A0A7I5E7Y4"/>
<dbReference type="Proteomes" id="UP000025227">
    <property type="component" value="Unplaced"/>
</dbReference>
<proteinExistence type="predicted"/>
<evidence type="ECO:0000259" key="7">
    <source>
        <dbReference type="PROSITE" id="PS50923"/>
    </source>
</evidence>
<name>A0A7I5E7Y4_HAECO</name>
<evidence type="ECO:0000256" key="5">
    <source>
        <dbReference type="PROSITE-ProRule" id="PRU00302"/>
    </source>
</evidence>
<dbReference type="InterPro" id="IPR051503">
    <property type="entry name" value="ComplSys_Reg/VirEntry_Med"/>
</dbReference>
<dbReference type="WBParaSite" id="HCON_00057220-00001">
    <property type="protein sequence ID" value="HCON_00057220-00001"/>
    <property type="gene ID" value="HCON_00057220"/>
</dbReference>
<dbReference type="OMA" id="KLKICTN"/>
<dbReference type="PANTHER" id="PTHR45785">
    <property type="entry name" value="COMPLEMENT FACTOR H-RELATED"/>
    <property type="match status" value="1"/>
</dbReference>
<evidence type="ECO:0000256" key="2">
    <source>
        <dbReference type="ARBA" id="ARBA00022659"/>
    </source>
</evidence>
<organism evidence="8 9">
    <name type="scientific">Haemonchus contortus</name>
    <name type="common">Barber pole worm</name>
    <dbReference type="NCBI Taxonomy" id="6289"/>
    <lineage>
        <taxon>Eukaryota</taxon>
        <taxon>Metazoa</taxon>
        <taxon>Ecdysozoa</taxon>
        <taxon>Nematoda</taxon>
        <taxon>Chromadorea</taxon>
        <taxon>Rhabditida</taxon>
        <taxon>Rhabditina</taxon>
        <taxon>Rhabditomorpha</taxon>
        <taxon>Strongyloidea</taxon>
        <taxon>Trichostrongylidae</taxon>
        <taxon>Haemonchus</taxon>
    </lineage>
</organism>
<evidence type="ECO:0000313" key="8">
    <source>
        <dbReference type="Proteomes" id="UP000025227"/>
    </source>
</evidence>
<dbReference type="Gene3D" id="2.10.70.10">
    <property type="entry name" value="Complement Module, domain 1"/>
    <property type="match status" value="3"/>
</dbReference>
<dbReference type="PANTHER" id="PTHR45785:SF2">
    <property type="entry name" value="COMPLEMENT FACTOR H-RELATED"/>
    <property type="match status" value="1"/>
</dbReference>
<dbReference type="InterPro" id="IPR000436">
    <property type="entry name" value="Sushi_SCR_CCP_dom"/>
</dbReference>
<evidence type="ECO:0000256" key="1">
    <source>
        <dbReference type="ARBA" id="ARBA00004328"/>
    </source>
</evidence>